<organism evidence="7 8">
    <name type="scientific">Hebeloma cylindrosporum</name>
    <dbReference type="NCBI Taxonomy" id="76867"/>
    <lineage>
        <taxon>Eukaryota</taxon>
        <taxon>Fungi</taxon>
        <taxon>Dikarya</taxon>
        <taxon>Basidiomycota</taxon>
        <taxon>Agaricomycotina</taxon>
        <taxon>Agaricomycetes</taxon>
        <taxon>Agaricomycetidae</taxon>
        <taxon>Agaricales</taxon>
        <taxon>Agaricineae</taxon>
        <taxon>Hymenogastraceae</taxon>
        <taxon>Hebeloma</taxon>
    </lineage>
</organism>
<feature type="compositionally biased region" description="Basic and acidic residues" evidence="5">
    <location>
        <begin position="259"/>
        <end position="299"/>
    </location>
</feature>
<gene>
    <name evidence="7" type="ORF">M413DRAFT_438631</name>
</gene>
<dbReference type="GO" id="GO:0033186">
    <property type="term" value="C:CAF-1 complex"/>
    <property type="evidence" value="ECO:0007669"/>
    <property type="project" value="TreeGrafter"/>
</dbReference>
<reference evidence="7 8" key="1">
    <citation type="submission" date="2014-04" db="EMBL/GenBank/DDBJ databases">
        <authorList>
            <consortium name="DOE Joint Genome Institute"/>
            <person name="Kuo A."/>
            <person name="Gay G."/>
            <person name="Dore J."/>
            <person name="Kohler A."/>
            <person name="Nagy L.G."/>
            <person name="Floudas D."/>
            <person name="Copeland A."/>
            <person name="Barry K.W."/>
            <person name="Cichocki N."/>
            <person name="Veneault-Fourrey C."/>
            <person name="LaButti K."/>
            <person name="Lindquist E.A."/>
            <person name="Lipzen A."/>
            <person name="Lundell T."/>
            <person name="Morin E."/>
            <person name="Murat C."/>
            <person name="Sun H."/>
            <person name="Tunlid A."/>
            <person name="Henrissat B."/>
            <person name="Grigoriev I.V."/>
            <person name="Hibbett D.S."/>
            <person name="Martin F."/>
            <person name="Nordberg H.P."/>
            <person name="Cantor M.N."/>
            <person name="Hua S.X."/>
        </authorList>
    </citation>
    <scope>NUCLEOTIDE SEQUENCE [LARGE SCALE GENOMIC DNA]</scope>
    <source>
        <strain evidence="8">h7</strain>
    </source>
</reference>
<comment type="subcellular location">
    <subcellularLocation>
        <location evidence="1">Nucleus</location>
    </subcellularLocation>
</comment>
<dbReference type="GO" id="GO:0005634">
    <property type="term" value="C:nucleus"/>
    <property type="evidence" value="ECO:0007669"/>
    <property type="project" value="UniProtKB-SubCell"/>
</dbReference>
<evidence type="ECO:0000256" key="3">
    <source>
        <dbReference type="ARBA" id="ARBA00023204"/>
    </source>
</evidence>
<dbReference type="PANTHER" id="PTHR15272:SF0">
    <property type="entry name" value="CHROMATIN ASSEMBLY FACTOR 1 SUBUNIT A"/>
    <property type="match status" value="1"/>
</dbReference>
<keyword evidence="8" id="KW-1185">Reference proteome</keyword>
<feature type="region of interest" description="Disordered" evidence="5">
    <location>
        <begin position="210"/>
        <end position="315"/>
    </location>
</feature>
<evidence type="ECO:0000256" key="1">
    <source>
        <dbReference type="ARBA" id="ARBA00004123"/>
    </source>
</evidence>
<evidence type="ECO:0000259" key="6">
    <source>
        <dbReference type="Pfam" id="PF12253"/>
    </source>
</evidence>
<evidence type="ECO:0000256" key="5">
    <source>
        <dbReference type="SAM" id="MobiDB-lite"/>
    </source>
</evidence>
<evidence type="ECO:0000313" key="7">
    <source>
        <dbReference type="EMBL" id="KIM49449.1"/>
    </source>
</evidence>
<proteinExistence type="predicted"/>
<reference evidence="8" key="2">
    <citation type="submission" date="2015-01" db="EMBL/GenBank/DDBJ databases">
        <title>Evolutionary Origins and Diversification of the Mycorrhizal Mutualists.</title>
        <authorList>
            <consortium name="DOE Joint Genome Institute"/>
            <consortium name="Mycorrhizal Genomics Consortium"/>
            <person name="Kohler A."/>
            <person name="Kuo A."/>
            <person name="Nagy L.G."/>
            <person name="Floudas D."/>
            <person name="Copeland A."/>
            <person name="Barry K.W."/>
            <person name="Cichocki N."/>
            <person name="Veneault-Fourrey C."/>
            <person name="LaButti K."/>
            <person name="Lindquist E.A."/>
            <person name="Lipzen A."/>
            <person name="Lundell T."/>
            <person name="Morin E."/>
            <person name="Murat C."/>
            <person name="Riley R."/>
            <person name="Ohm R."/>
            <person name="Sun H."/>
            <person name="Tunlid A."/>
            <person name="Henrissat B."/>
            <person name="Grigoriev I.V."/>
            <person name="Hibbett D.S."/>
            <person name="Martin F."/>
        </authorList>
    </citation>
    <scope>NUCLEOTIDE SEQUENCE [LARGE SCALE GENOMIC DNA]</scope>
    <source>
        <strain evidence="8">h7</strain>
    </source>
</reference>
<feature type="compositionally biased region" description="Acidic residues" evidence="5">
    <location>
        <begin position="528"/>
        <end position="569"/>
    </location>
</feature>
<feature type="region of interest" description="Disordered" evidence="5">
    <location>
        <begin position="1"/>
        <end position="22"/>
    </location>
</feature>
<accession>A0A0C3CZ56</accession>
<sequence length="793" mass="89169">MSASDVTKAPPPGTDKNQERIPIAELRNGKVYFKQKPLSFEKHSETLQEIVKFRGMLEEHVSKRESPFPSFPDEHKPLVAKLAHESDKTLSMLSKHIHHELLPTVDDEEDEDLAASTAAALPLSLVERVIDEVLVRKNYGLEAPLGVRVPAAVSVWRWEVRREHWDWLPKNSREKAESRQLERSQAKEDLRLLFEALPQDGRDAIIDPKAATKLPAKELNKPHTSQSAEPRTENEKGTPQSSKKRGKNPVGESENNNSDTKEPRPKKVQDPEKAAKEKERLERKAARAEKEQKEKDAHNKSQSIMAKFFSKPTKKTPATLVKVQAQESPIAGPSRIKSDFEKTFKPFVLQKDKTLAPVNWFLAEKKRKRMSAKQPDNTEVIILDIDEEMDVEMQGPQPSEQDLVAMSSQERLKDIISSLPPSTSLSTPQIVQRRRRPPGFKVHHPVSVRDLMSQLSEAEISLNDELVRDILGKLRDRDLLPAKALSFHTDTRPGYFGTWTRSSRIIGPRNPLAKDTLVFDYGYDSGEEWEQESVVGEEVEDDGKDEDGDADEPDSDLDSWLVDDDEEPDTAFLDLRNSSPPPFLDFPNAVPPKRKAEDTERKIGKKRKVVIPLVPFAKGTVWESTIGVCQYEPFKPYAIQLFNDTPLSIDPFTFVSSCIEDHKASLKAGHPGVPTNAMDTVFAVPSLPPRLAANPATNGNDFSPVGNANIPKKPPVVPKSVFPEAHMEFLLHKVTQLRASSINALVESIYLELRVHKVTKIAIEAKVKEVAEKCKEKKVWVIKPSLLQHPQAS</sequence>
<dbReference type="GO" id="GO:0006334">
    <property type="term" value="P:nucleosome assembly"/>
    <property type="evidence" value="ECO:0007669"/>
    <property type="project" value="TreeGrafter"/>
</dbReference>
<dbReference type="Proteomes" id="UP000053424">
    <property type="component" value="Unassembled WGS sequence"/>
</dbReference>
<evidence type="ECO:0000256" key="4">
    <source>
        <dbReference type="ARBA" id="ARBA00023242"/>
    </source>
</evidence>
<dbReference type="PANTHER" id="PTHR15272">
    <property type="entry name" value="CHROMATIN ASSEMBLY FACTOR 1 SUBUNIT A CAF-1 SUBUNIT A"/>
    <property type="match status" value="1"/>
</dbReference>
<name>A0A0C3CZ56_HEBCY</name>
<dbReference type="EMBL" id="KN831768">
    <property type="protein sequence ID" value="KIM49449.1"/>
    <property type="molecule type" value="Genomic_DNA"/>
</dbReference>
<dbReference type="Pfam" id="PF12253">
    <property type="entry name" value="CAF1A_dimeriz"/>
    <property type="match status" value="1"/>
</dbReference>
<keyword evidence="3" id="KW-0234">DNA repair</keyword>
<dbReference type="OrthoDB" id="440676at2759"/>
<evidence type="ECO:0000256" key="2">
    <source>
        <dbReference type="ARBA" id="ARBA00022763"/>
    </source>
</evidence>
<feature type="region of interest" description="Disordered" evidence="5">
    <location>
        <begin position="528"/>
        <end position="601"/>
    </location>
</feature>
<protein>
    <recommendedName>
        <fullName evidence="6">Chromatin assembly factor 1 subunit A dimerization domain-containing protein</fullName>
    </recommendedName>
</protein>
<feature type="domain" description="Chromatin assembly factor 1 subunit A dimerization" evidence="6">
    <location>
        <begin position="483"/>
        <end position="554"/>
    </location>
</feature>
<keyword evidence="4" id="KW-0539">Nucleus</keyword>
<evidence type="ECO:0000313" key="8">
    <source>
        <dbReference type="Proteomes" id="UP000053424"/>
    </source>
</evidence>
<keyword evidence="2" id="KW-0227">DNA damage</keyword>
<dbReference type="STRING" id="686832.A0A0C3CZ56"/>
<dbReference type="InterPro" id="IPR022043">
    <property type="entry name" value="CAF1A_DD"/>
</dbReference>
<dbReference type="GO" id="GO:0006281">
    <property type="term" value="P:DNA repair"/>
    <property type="evidence" value="ECO:0007669"/>
    <property type="project" value="UniProtKB-KW"/>
</dbReference>
<dbReference type="HOGENOM" id="CLU_012467_0_0_1"/>
<dbReference type="AlphaFoldDB" id="A0A0C3CZ56"/>